<evidence type="ECO:0000313" key="1">
    <source>
        <dbReference type="EMBL" id="RNA24188.1"/>
    </source>
</evidence>
<dbReference type="EMBL" id="REGN01003158">
    <property type="protein sequence ID" value="RNA24188.1"/>
    <property type="molecule type" value="Genomic_DNA"/>
</dbReference>
<sequence length="168" mass="18651">MYNLGNFCLSSSLKTVMSTATLGEYVVDQVDHAHEGVLFSALHYFQNQRCHDVEALTVAYGFVVAGVGEQHPLQQSPVLLVFVSTERAAARAMKIFDYLNAKIVIVRVGAVVERCPPSPAPVYAHVLDRHSARQTDQSLHCVLPLDKAGLARRRIERELHLDQVTIET</sequence>
<accession>A0A3M7RLK4</accession>
<name>A0A3M7RLK4_BRAPC</name>
<proteinExistence type="predicted"/>
<dbReference type="AlphaFoldDB" id="A0A3M7RLK4"/>
<gene>
    <name evidence="1" type="ORF">BpHYR1_047921</name>
</gene>
<comment type="caution">
    <text evidence="1">The sequence shown here is derived from an EMBL/GenBank/DDBJ whole genome shotgun (WGS) entry which is preliminary data.</text>
</comment>
<evidence type="ECO:0000313" key="2">
    <source>
        <dbReference type="Proteomes" id="UP000276133"/>
    </source>
</evidence>
<reference evidence="1 2" key="1">
    <citation type="journal article" date="2018" name="Sci. Rep.">
        <title>Genomic signatures of local adaptation to the degree of environmental predictability in rotifers.</title>
        <authorList>
            <person name="Franch-Gras L."/>
            <person name="Hahn C."/>
            <person name="Garcia-Roger E.M."/>
            <person name="Carmona M.J."/>
            <person name="Serra M."/>
            <person name="Gomez A."/>
        </authorList>
    </citation>
    <scope>NUCLEOTIDE SEQUENCE [LARGE SCALE GENOMIC DNA]</scope>
    <source>
        <strain evidence="1">HYR1</strain>
    </source>
</reference>
<protein>
    <submittedName>
        <fullName evidence="1">Uncharacterized protein</fullName>
    </submittedName>
</protein>
<dbReference type="Proteomes" id="UP000276133">
    <property type="component" value="Unassembled WGS sequence"/>
</dbReference>
<keyword evidence="2" id="KW-1185">Reference proteome</keyword>
<organism evidence="1 2">
    <name type="scientific">Brachionus plicatilis</name>
    <name type="common">Marine rotifer</name>
    <name type="synonym">Brachionus muelleri</name>
    <dbReference type="NCBI Taxonomy" id="10195"/>
    <lineage>
        <taxon>Eukaryota</taxon>
        <taxon>Metazoa</taxon>
        <taxon>Spiralia</taxon>
        <taxon>Gnathifera</taxon>
        <taxon>Rotifera</taxon>
        <taxon>Eurotatoria</taxon>
        <taxon>Monogononta</taxon>
        <taxon>Pseudotrocha</taxon>
        <taxon>Ploima</taxon>
        <taxon>Brachionidae</taxon>
        <taxon>Brachionus</taxon>
    </lineage>
</organism>